<sequence length="107" mass="10944">MRGSAAANGACGAAEVGRVGGMWCAVTTWTPGGQIARCVFADGGHEDHVAGVGDDIDLWLTWNVRTGETSLTAGPACGKMSGPPHALDTEHCFAPAGHTSCCTWEVT</sequence>
<comment type="caution">
    <text evidence="1">The sequence shown here is derived from an EMBL/GenBank/DDBJ whole genome shotgun (WGS) entry which is preliminary data.</text>
</comment>
<reference evidence="1" key="1">
    <citation type="journal article" date="2014" name="Int. J. Syst. Evol. Microbiol.">
        <title>Complete genome sequence of Corynebacterium casei LMG S-19264T (=DSM 44701T), isolated from a smear-ripened cheese.</title>
        <authorList>
            <consortium name="US DOE Joint Genome Institute (JGI-PGF)"/>
            <person name="Walter F."/>
            <person name="Albersmeier A."/>
            <person name="Kalinowski J."/>
            <person name="Ruckert C."/>
        </authorList>
    </citation>
    <scope>NUCLEOTIDE SEQUENCE</scope>
    <source>
        <strain evidence="1">JCM 4518</strain>
    </source>
</reference>
<name>A0A918T4R3_9ACTN</name>
<dbReference type="Proteomes" id="UP000644020">
    <property type="component" value="Unassembled WGS sequence"/>
</dbReference>
<evidence type="ECO:0000313" key="1">
    <source>
        <dbReference type="EMBL" id="GHA87340.1"/>
    </source>
</evidence>
<organism evidence="1 2">
    <name type="scientific">Streptomyces termitum</name>
    <dbReference type="NCBI Taxonomy" id="67368"/>
    <lineage>
        <taxon>Bacteria</taxon>
        <taxon>Bacillati</taxon>
        <taxon>Actinomycetota</taxon>
        <taxon>Actinomycetes</taxon>
        <taxon>Kitasatosporales</taxon>
        <taxon>Streptomycetaceae</taxon>
        <taxon>Streptomyces</taxon>
    </lineage>
</organism>
<reference evidence="1" key="2">
    <citation type="submission" date="2020-09" db="EMBL/GenBank/DDBJ databases">
        <authorList>
            <person name="Sun Q."/>
            <person name="Ohkuma M."/>
        </authorList>
    </citation>
    <scope>NUCLEOTIDE SEQUENCE</scope>
    <source>
        <strain evidence="1">JCM 4518</strain>
    </source>
</reference>
<protein>
    <submittedName>
        <fullName evidence="1">Uncharacterized protein</fullName>
    </submittedName>
</protein>
<dbReference type="EMBL" id="BMUL01000008">
    <property type="protein sequence ID" value="GHA87340.1"/>
    <property type="molecule type" value="Genomic_DNA"/>
</dbReference>
<keyword evidence="2" id="KW-1185">Reference proteome</keyword>
<proteinExistence type="predicted"/>
<gene>
    <name evidence="1" type="ORF">GCM10010305_33660</name>
</gene>
<accession>A0A918T4R3</accession>
<evidence type="ECO:0000313" key="2">
    <source>
        <dbReference type="Proteomes" id="UP000644020"/>
    </source>
</evidence>
<dbReference type="AlphaFoldDB" id="A0A918T4R3"/>